<proteinExistence type="predicted"/>
<organism evidence="1 2">
    <name type="scientific">Neurospora tetrasperma (strain FGSC 2508 / ATCC MYA-4615 / P0657)</name>
    <dbReference type="NCBI Taxonomy" id="510951"/>
    <lineage>
        <taxon>Eukaryota</taxon>
        <taxon>Fungi</taxon>
        <taxon>Dikarya</taxon>
        <taxon>Ascomycota</taxon>
        <taxon>Pezizomycotina</taxon>
        <taxon>Sordariomycetes</taxon>
        <taxon>Sordariomycetidae</taxon>
        <taxon>Sordariales</taxon>
        <taxon>Sordariaceae</taxon>
        <taxon>Neurospora</taxon>
    </lineage>
</organism>
<dbReference type="Proteomes" id="UP000008065">
    <property type="component" value="Unassembled WGS sequence"/>
</dbReference>
<dbReference type="OrthoDB" id="10412896at2759"/>
<dbReference type="KEGG" id="nte:NEUTE1DRAFT105219"/>
<gene>
    <name evidence="1" type="ORF">NEUTE1DRAFT_105219</name>
</gene>
<dbReference type="RefSeq" id="XP_009855869.1">
    <property type="nucleotide sequence ID" value="XM_009857567.1"/>
</dbReference>
<dbReference type="EMBL" id="GL891382">
    <property type="protein sequence ID" value="EGO52225.1"/>
    <property type="molecule type" value="Genomic_DNA"/>
</dbReference>
<accession>F8N0Y8</accession>
<dbReference type="HOGENOM" id="CLU_2223969_0_0_1"/>
<evidence type="ECO:0000313" key="1">
    <source>
        <dbReference type="EMBL" id="EGO52225.1"/>
    </source>
</evidence>
<reference evidence="2" key="1">
    <citation type="journal article" date="2011" name="Genetics">
        <title>Massive changes in genome architecture accompany the transition to self-fertility in the filamentous fungus Neurospora tetrasperma.</title>
        <authorList>
            <person name="Ellison C.E."/>
            <person name="Stajich J.E."/>
            <person name="Jacobson D.J."/>
            <person name="Natvig D.O."/>
            <person name="Lapidus A."/>
            <person name="Foster B."/>
            <person name="Aerts A."/>
            <person name="Riley R."/>
            <person name="Lindquist E.A."/>
            <person name="Grigoriev I.V."/>
            <person name="Taylor J.W."/>
        </authorList>
    </citation>
    <scope>NUCLEOTIDE SEQUENCE [LARGE SCALE GENOMIC DNA]</scope>
    <source>
        <strain evidence="2">FGSC 2508 / P0657</strain>
    </source>
</reference>
<name>F8N0Y8_NEUT8</name>
<sequence>MLVLRVEGGGGGGLEDIEAEAVWKSRDIANKKSIEDGGIARVKPVLVDVALMSSCSGYCQLHKYFKVCLVCNINLEPEPEQTKKGTTGTRGYIQLRSL</sequence>
<evidence type="ECO:0000313" key="2">
    <source>
        <dbReference type="Proteomes" id="UP000008065"/>
    </source>
</evidence>
<dbReference type="VEuPathDB" id="FungiDB:NEUTE1DRAFT_105219"/>
<dbReference type="GeneID" id="20822179"/>
<keyword evidence="2" id="KW-1185">Reference proteome</keyword>
<protein>
    <submittedName>
        <fullName evidence="1">Uncharacterized protein</fullName>
    </submittedName>
</protein>
<dbReference type="AlphaFoldDB" id="F8N0Y8"/>